<organism evidence="1 2">
    <name type="scientific">Colletotrichum navitas</name>
    <dbReference type="NCBI Taxonomy" id="681940"/>
    <lineage>
        <taxon>Eukaryota</taxon>
        <taxon>Fungi</taxon>
        <taxon>Dikarya</taxon>
        <taxon>Ascomycota</taxon>
        <taxon>Pezizomycotina</taxon>
        <taxon>Sordariomycetes</taxon>
        <taxon>Hypocreomycetidae</taxon>
        <taxon>Glomerellales</taxon>
        <taxon>Glomerellaceae</taxon>
        <taxon>Colletotrichum</taxon>
        <taxon>Colletotrichum graminicola species complex</taxon>
    </lineage>
</organism>
<comment type="caution">
    <text evidence="1">The sequence shown here is derived from an EMBL/GenBank/DDBJ whole genome shotgun (WGS) entry which is preliminary data.</text>
</comment>
<dbReference type="RefSeq" id="XP_060412806.1">
    <property type="nucleotide sequence ID" value="XM_060563827.1"/>
</dbReference>
<evidence type="ECO:0000313" key="2">
    <source>
        <dbReference type="Proteomes" id="UP001230504"/>
    </source>
</evidence>
<dbReference type="GeneID" id="85448067"/>
<name>A0AAD8PX59_9PEZI</name>
<dbReference type="AlphaFoldDB" id="A0AAD8PX59"/>
<reference evidence="1" key="1">
    <citation type="submission" date="2021-06" db="EMBL/GenBank/DDBJ databases">
        <title>Comparative genomics, transcriptomics and evolutionary studies reveal genomic signatures of adaptation to plant cell wall in hemibiotrophic fungi.</title>
        <authorList>
            <consortium name="DOE Joint Genome Institute"/>
            <person name="Baroncelli R."/>
            <person name="Diaz J.F."/>
            <person name="Benocci T."/>
            <person name="Peng M."/>
            <person name="Battaglia E."/>
            <person name="Haridas S."/>
            <person name="Andreopoulos W."/>
            <person name="Labutti K."/>
            <person name="Pangilinan J."/>
            <person name="Floch G.L."/>
            <person name="Makela M.R."/>
            <person name="Henrissat B."/>
            <person name="Grigoriev I.V."/>
            <person name="Crouch J.A."/>
            <person name="De Vries R.P."/>
            <person name="Sukno S.A."/>
            <person name="Thon M.R."/>
        </authorList>
    </citation>
    <scope>NUCLEOTIDE SEQUENCE</scope>
    <source>
        <strain evidence="1">CBS 125086</strain>
    </source>
</reference>
<proteinExistence type="predicted"/>
<sequence>MDERDNDLRGLEYLRGRAKRAYYLYVQPGAATDTLGEEQHAGLTVLPCTPPCFTTPHGLHVTNTYPRLVSMDMSTSPHFRRELRC</sequence>
<gene>
    <name evidence="1" type="ORF">LY79DRAFT_670818</name>
</gene>
<evidence type="ECO:0000313" key="1">
    <source>
        <dbReference type="EMBL" id="KAK1585810.1"/>
    </source>
</evidence>
<dbReference type="Proteomes" id="UP001230504">
    <property type="component" value="Unassembled WGS sequence"/>
</dbReference>
<accession>A0AAD8PX59</accession>
<protein>
    <submittedName>
        <fullName evidence="1">Uncharacterized protein</fullName>
    </submittedName>
</protein>
<dbReference type="EMBL" id="JAHLJV010000041">
    <property type="protein sequence ID" value="KAK1585810.1"/>
    <property type="molecule type" value="Genomic_DNA"/>
</dbReference>
<keyword evidence="2" id="KW-1185">Reference proteome</keyword>